<dbReference type="AlphaFoldDB" id="A0A835UHN4"/>
<gene>
    <name evidence="2" type="ORF">HPP92_020498</name>
</gene>
<dbReference type="InterPro" id="IPR036426">
    <property type="entry name" value="Bulb-type_lectin_dom_sf"/>
</dbReference>
<sequence length="156" mass="17536">MQANCDLVLFHSGHYDKPMWKSNSSMSRGDGDGNNNQRNRSCYAVLKQNGELVVRRDVHYLLWTSAKKAKKESTSRPRPRRPHWHLWHTPLDQQQPEGNGARPRNNSTGVGKAHPSSESTWDYVLYSSSGHGRLTTGTKLKYGSMSSVSAATAIWP</sequence>
<evidence type="ECO:0008006" key="4">
    <source>
        <dbReference type="Google" id="ProtNLM"/>
    </source>
</evidence>
<feature type="region of interest" description="Disordered" evidence="1">
    <location>
        <begin position="67"/>
        <end position="117"/>
    </location>
</feature>
<dbReference type="Proteomes" id="UP000639772">
    <property type="component" value="Chromosome 11"/>
</dbReference>
<name>A0A835UHN4_VANPL</name>
<dbReference type="OrthoDB" id="1884773at2759"/>
<dbReference type="EMBL" id="JADCNM010000011">
    <property type="protein sequence ID" value="KAG0462022.1"/>
    <property type="molecule type" value="Genomic_DNA"/>
</dbReference>
<evidence type="ECO:0000313" key="2">
    <source>
        <dbReference type="EMBL" id="KAG0462022.1"/>
    </source>
</evidence>
<organism evidence="2 3">
    <name type="scientific">Vanilla planifolia</name>
    <name type="common">Vanilla</name>
    <dbReference type="NCBI Taxonomy" id="51239"/>
    <lineage>
        <taxon>Eukaryota</taxon>
        <taxon>Viridiplantae</taxon>
        <taxon>Streptophyta</taxon>
        <taxon>Embryophyta</taxon>
        <taxon>Tracheophyta</taxon>
        <taxon>Spermatophyta</taxon>
        <taxon>Magnoliopsida</taxon>
        <taxon>Liliopsida</taxon>
        <taxon>Asparagales</taxon>
        <taxon>Orchidaceae</taxon>
        <taxon>Vanilloideae</taxon>
        <taxon>Vanilleae</taxon>
        <taxon>Vanilla</taxon>
    </lineage>
</organism>
<dbReference type="SUPFAM" id="SSF51110">
    <property type="entry name" value="alpha-D-mannose-specific plant lectins"/>
    <property type="match status" value="1"/>
</dbReference>
<proteinExistence type="predicted"/>
<dbReference type="Gene3D" id="2.90.10.10">
    <property type="entry name" value="Bulb-type lectin domain"/>
    <property type="match status" value="1"/>
</dbReference>
<accession>A0A835UHN4</accession>
<feature type="compositionally biased region" description="Basic residues" evidence="1">
    <location>
        <begin position="77"/>
        <end position="86"/>
    </location>
</feature>
<protein>
    <recommendedName>
        <fullName evidence="4">Bulb-type lectin domain-containing protein</fullName>
    </recommendedName>
</protein>
<evidence type="ECO:0000256" key="1">
    <source>
        <dbReference type="SAM" id="MobiDB-lite"/>
    </source>
</evidence>
<comment type="caution">
    <text evidence="2">The sequence shown here is derived from an EMBL/GenBank/DDBJ whole genome shotgun (WGS) entry which is preliminary data.</text>
</comment>
<reference evidence="2 3" key="1">
    <citation type="journal article" date="2020" name="Nat. Food">
        <title>A phased Vanilla planifolia genome enables genetic improvement of flavour and production.</title>
        <authorList>
            <person name="Hasing T."/>
            <person name="Tang H."/>
            <person name="Brym M."/>
            <person name="Khazi F."/>
            <person name="Huang T."/>
            <person name="Chambers A.H."/>
        </authorList>
    </citation>
    <scope>NUCLEOTIDE SEQUENCE [LARGE SCALE GENOMIC DNA]</scope>
    <source>
        <tissue evidence="2">Leaf</tissue>
    </source>
</reference>
<evidence type="ECO:0000313" key="3">
    <source>
        <dbReference type="Proteomes" id="UP000639772"/>
    </source>
</evidence>